<keyword evidence="1" id="KW-0472">Membrane</keyword>
<evidence type="ECO:0000256" key="1">
    <source>
        <dbReference type="SAM" id="Phobius"/>
    </source>
</evidence>
<comment type="caution">
    <text evidence="2">The sequence shown here is derived from an EMBL/GenBank/DDBJ whole genome shotgun (WGS) entry which is preliminary data.</text>
</comment>
<proteinExistence type="predicted"/>
<keyword evidence="1" id="KW-0812">Transmembrane</keyword>
<dbReference type="Proteomes" id="UP001363151">
    <property type="component" value="Unassembled WGS sequence"/>
</dbReference>
<sequence length="152" mass="15655">MGIVLTPTSTAIEDVGAALSSARGESLSVEYFRNVLGAKSGRKRVSLGVVELRGAVAPRGALSRRRLETTVSLALGPLDVVRAIDVTCARDDEPLCGLLGFADLLRCLAFGNAALVLVLGFVFAFRGEAARNETPGDVELAGPGGDAAPTTS</sequence>
<feature type="transmembrane region" description="Helical" evidence="1">
    <location>
        <begin position="108"/>
        <end position="125"/>
    </location>
</feature>
<dbReference type="EMBL" id="JBBJCI010000039">
    <property type="protein sequence ID" value="KAK7249848.1"/>
    <property type="molecule type" value="Genomic_DNA"/>
</dbReference>
<evidence type="ECO:0000313" key="2">
    <source>
        <dbReference type="EMBL" id="KAK7249848.1"/>
    </source>
</evidence>
<name>A0ABR1G9I8_AURAN</name>
<reference evidence="2 3" key="1">
    <citation type="submission" date="2024-03" db="EMBL/GenBank/DDBJ databases">
        <title>Aureococcus anophagefferens CCMP1851 and Kratosvirus quantuckense: Draft genome of a second virus-susceptible host strain in the model system.</title>
        <authorList>
            <person name="Chase E."/>
            <person name="Truchon A.R."/>
            <person name="Schepens W."/>
            <person name="Wilhelm S.W."/>
        </authorList>
    </citation>
    <scope>NUCLEOTIDE SEQUENCE [LARGE SCALE GENOMIC DNA]</scope>
    <source>
        <strain evidence="2 3">CCMP1851</strain>
    </source>
</reference>
<organism evidence="2 3">
    <name type="scientific">Aureococcus anophagefferens</name>
    <name type="common">Harmful bloom alga</name>
    <dbReference type="NCBI Taxonomy" id="44056"/>
    <lineage>
        <taxon>Eukaryota</taxon>
        <taxon>Sar</taxon>
        <taxon>Stramenopiles</taxon>
        <taxon>Ochrophyta</taxon>
        <taxon>Pelagophyceae</taxon>
        <taxon>Pelagomonadales</taxon>
        <taxon>Pelagomonadaceae</taxon>
        <taxon>Aureococcus</taxon>
    </lineage>
</organism>
<evidence type="ECO:0000313" key="3">
    <source>
        <dbReference type="Proteomes" id="UP001363151"/>
    </source>
</evidence>
<accession>A0ABR1G9I8</accession>
<keyword evidence="1" id="KW-1133">Transmembrane helix</keyword>
<gene>
    <name evidence="2" type="ORF">SO694_00005156</name>
</gene>
<keyword evidence="3" id="KW-1185">Reference proteome</keyword>
<protein>
    <submittedName>
        <fullName evidence="2">Uncharacterized protein</fullName>
    </submittedName>
</protein>